<dbReference type="GO" id="GO:0005739">
    <property type="term" value="C:mitochondrion"/>
    <property type="evidence" value="ECO:0007669"/>
    <property type="project" value="TreeGrafter"/>
</dbReference>
<dbReference type="Pfam" id="PF13242">
    <property type="entry name" value="Hydrolase_like"/>
    <property type="match status" value="1"/>
</dbReference>
<name>A0A3M6VMQ2_9STRA</name>
<protein>
    <recommendedName>
        <fullName evidence="3">TIGR01456 family HAD hydrolase</fullName>
    </recommendedName>
</protein>
<organism evidence="1 2">
    <name type="scientific">Peronospora effusa</name>
    <dbReference type="NCBI Taxonomy" id="542832"/>
    <lineage>
        <taxon>Eukaryota</taxon>
        <taxon>Sar</taxon>
        <taxon>Stramenopiles</taxon>
        <taxon>Oomycota</taxon>
        <taxon>Peronosporomycetes</taxon>
        <taxon>Peronosporales</taxon>
        <taxon>Peronosporaceae</taxon>
        <taxon>Peronospora</taxon>
    </lineage>
</organism>
<reference evidence="1 2" key="1">
    <citation type="submission" date="2018-06" db="EMBL/GenBank/DDBJ databases">
        <title>Comparative genomics of downy mildews reveals potential adaptations to biotrophy.</title>
        <authorList>
            <person name="Fletcher K."/>
            <person name="Klosterman S.J."/>
            <person name="Derevnina L."/>
            <person name="Martin F."/>
            <person name="Koike S."/>
            <person name="Reyes Chin-Wo S."/>
            <person name="Mou B."/>
            <person name="Michelmore R."/>
        </authorList>
    </citation>
    <scope>NUCLEOTIDE SEQUENCE [LARGE SCALE GENOMIC DNA]</scope>
    <source>
        <strain evidence="1 2">R14</strain>
    </source>
</reference>
<dbReference type="GO" id="GO:0046474">
    <property type="term" value="P:glycerophospholipid biosynthetic process"/>
    <property type="evidence" value="ECO:0007669"/>
    <property type="project" value="TreeGrafter"/>
</dbReference>
<dbReference type="EMBL" id="QLLG01000170">
    <property type="protein sequence ID" value="RMX67321.1"/>
    <property type="molecule type" value="Genomic_DNA"/>
</dbReference>
<dbReference type="VEuPathDB" id="FungiDB:DD237_007142"/>
<evidence type="ECO:0000313" key="1">
    <source>
        <dbReference type="EMBL" id="RMX67321.1"/>
    </source>
</evidence>
<gene>
    <name evidence="1" type="ORF">DD238_003215</name>
</gene>
<comment type="caution">
    <text evidence="1">The sequence shown here is derived from an EMBL/GenBank/DDBJ whole genome shotgun (WGS) entry which is preliminary data.</text>
</comment>
<sequence>MSWSLMLRSISRRSSRAFSIVAARSTASLCAPSFGIAFDIDGVFIRGDHALPKAKQVLQSLEKNKVPYIFLTNGGGCMEEDKAKNLSRILDWPIHSDHMILSHTPMRELAKIYAHKRVLVMGSHDVWRVRSSLGSLLLRSFVLLQAECYGFKKVTYCTIIRRSIHSSITIKGTDFIVLVFETWFCHTMMDMSVVVLVGSAPHHDEPIEAIIVMHDPINWAPEIQVAVDVLVGGDPPGSGRPSGKQIPLFLSNDDFVFSGAYPAPRFAQGAFTRCLKLLYEDLTGRKLDVTNYGKPYKVTYNYAQSLLNTVSGQGEPLKHLYGIGDNPQADIQGANNAGDEWTSVLVRTGIYDGSSDPEHEADVVVDDVYDAIKHIYKCEGINDSTL</sequence>
<dbReference type="NCBIfam" id="TIGR01456">
    <property type="entry name" value="CECR5"/>
    <property type="match status" value="1"/>
</dbReference>
<dbReference type="InterPro" id="IPR006357">
    <property type="entry name" value="HAD-SF_hydro_IIA"/>
</dbReference>
<evidence type="ECO:0000313" key="2">
    <source>
        <dbReference type="Proteomes" id="UP000282087"/>
    </source>
</evidence>
<dbReference type="NCBIfam" id="TIGR01460">
    <property type="entry name" value="HAD-SF-IIA"/>
    <property type="match status" value="1"/>
</dbReference>
<dbReference type="Proteomes" id="UP000282087">
    <property type="component" value="Unassembled WGS sequence"/>
</dbReference>
<dbReference type="Gene3D" id="3.40.50.1000">
    <property type="entry name" value="HAD superfamily/HAD-like"/>
    <property type="match status" value="2"/>
</dbReference>
<dbReference type="InterPro" id="IPR006353">
    <property type="entry name" value="HAD-SF_hydro_IIA_CECR5"/>
</dbReference>
<dbReference type="InterPro" id="IPR036412">
    <property type="entry name" value="HAD-like_sf"/>
</dbReference>
<accession>A0A3M6VMQ2</accession>
<evidence type="ECO:0008006" key="3">
    <source>
        <dbReference type="Google" id="ProtNLM"/>
    </source>
</evidence>
<keyword evidence="2" id="KW-1185">Reference proteome</keyword>
<dbReference type="PANTHER" id="PTHR14269">
    <property type="entry name" value="CDP-DIACYLGLYCEROL--GLYCEROL-3-PHOSPHATE 3-PHOSPHATIDYLTRANSFERASE-RELATED"/>
    <property type="match status" value="1"/>
</dbReference>
<dbReference type="Pfam" id="PF13344">
    <property type="entry name" value="Hydrolase_6"/>
    <property type="match status" value="1"/>
</dbReference>
<dbReference type="STRING" id="542832.A0A3M6VMQ2"/>
<dbReference type="InterPro" id="IPR023214">
    <property type="entry name" value="HAD_sf"/>
</dbReference>
<dbReference type="PANTHER" id="PTHR14269:SF4">
    <property type="entry name" value="CAT EYE SYNDROME CRITICAL REGION PROTEIN 5"/>
    <property type="match status" value="1"/>
</dbReference>
<dbReference type="AlphaFoldDB" id="A0A3M6VMQ2"/>
<proteinExistence type="predicted"/>
<dbReference type="SUPFAM" id="SSF56784">
    <property type="entry name" value="HAD-like"/>
    <property type="match status" value="1"/>
</dbReference>
<dbReference type="InterPro" id="IPR050324">
    <property type="entry name" value="CDP-alcohol_PTase-I"/>
</dbReference>